<dbReference type="CDD" id="cd04983">
    <property type="entry name" value="IgV_TCR_alpha"/>
    <property type="match status" value="1"/>
</dbReference>
<dbReference type="InterPro" id="IPR013783">
    <property type="entry name" value="Ig-like_fold"/>
</dbReference>
<evidence type="ECO:0000256" key="3">
    <source>
        <dbReference type="ARBA" id="ARBA00023130"/>
    </source>
</evidence>
<dbReference type="GO" id="GO:0042101">
    <property type="term" value="C:T cell receptor complex"/>
    <property type="evidence" value="ECO:0007669"/>
    <property type="project" value="UniProtKB-KW"/>
</dbReference>
<dbReference type="GO" id="GO:0002250">
    <property type="term" value="P:adaptive immune response"/>
    <property type="evidence" value="ECO:0007669"/>
    <property type="project" value="UniProtKB-KW"/>
</dbReference>
<evidence type="ECO:0000313" key="9">
    <source>
        <dbReference type="Ensembl" id="ENSRFEP00010000527.1"/>
    </source>
</evidence>
<evidence type="ECO:0000256" key="2">
    <source>
        <dbReference type="ARBA" id="ARBA00022859"/>
    </source>
</evidence>
<keyword evidence="2" id="KW-0391">Immunity</keyword>
<evidence type="ECO:0000256" key="7">
    <source>
        <dbReference type="SAM" id="SignalP"/>
    </source>
</evidence>
<dbReference type="Ensembl" id="ENSRFET00010000592.1">
    <property type="protein sequence ID" value="ENSRFEP00010000527.1"/>
    <property type="gene ID" value="ENSRFEG00010000428.1"/>
</dbReference>
<dbReference type="FunCoup" id="A0A671DIU6">
    <property type="interactions" value="41"/>
</dbReference>
<keyword evidence="1 7" id="KW-0732">Signal</keyword>
<dbReference type="InterPro" id="IPR036179">
    <property type="entry name" value="Ig-like_dom_sf"/>
</dbReference>
<dbReference type="GeneTree" id="ENSGT00940000153130"/>
<reference evidence="9" key="4">
    <citation type="submission" date="2025-08" db="UniProtKB">
        <authorList>
            <consortium name="Ensembl"/>
        </authorList>
    </citation>
    <scope>IDENTIFICATION</scope>
</reference>
<evidence type="ECO:0000256" key="6">
    <source>
        <dbReference type="ARBA" id="ARBA00043266"/>
    </source>
</evidence>
<dbReference type="InterPro" id="IPR013106">
    <property type="entry name" value="Ig_V-set"/>
</dbReference>
<sequence>MGKLLWASLLILWLQTDWVNSQQKNGDQQQVKQHSPSLSVQEGGISILNCNYSNSLFDYFAWYKKYPAKGPEFLISISSVKVKNQDERYTVFLNVSAKHLSLHISASQPEDSALYFCAASARCSPGTCTLYTNLQLGPRQPLLWGLRLGGTQTRFHLHTAVREGMLQSR</sequence>
<evidence type="ECO:0000259" key="8">
    <source>
        <dbReference type="PROSITE" id="PS50835"/>
    </source>
</evidence>
<dbReference type="SMART" id="SM00406">
    <property type="entry name" value="IGv"/>
    <property type="match status" value="1"/>
</dbReference>
<dbReference type="InterPro" id="IPR003599">
    <property type="entry name" value="Ig_sub"/>
</dbReference>
<evidence type="ECO:0000313" key="10">
    <source>
        <dbReference type="Proteomes" id="UP000472240"/>
    </source>
</evidence>
<dbReference type="GO" id="GO:0042605">
    <property type="term" value="F:peptide antigen binding"/>
    <property type="evidence" value="ECO:0007669"/>
    <property type="project" value="TreeGrafter"/>
</dbReference>
<proteinExistence type="predicted"/>
<dbReference type="Pfam" id="PF07686">
    <property type="entry name" value="V-set"/>
    <property type="match status" value="1"/>
</dbReference>
<reference evidence="9" key="5">
    <citation type="submission" date="2025-09" db="UniProtKB">
        <authorList>
            <consortium name="Ensembl"/>
        </authorList>
    </citation>
    <scope>IDENTIFICATION</scope>
</reference>
<organism evidence="9 10">
    <name type="scientific">Rhinolophus ferrumequinum</name>
    <name type="common">Greater horseshoe bat</name>
    <dbReference type="NCBI Taxonomy" id="59479"/>
    <lineage>
        <taxon>Eukaryota</taxon>
        <taxon>Metazoa</taxon>
        <taxon>Chordata</taxon>
        <taxon>Craniata</taxon>
        <taxon>Vertebrata</taxon>
        <taxon>Euteleostomi</taxon>
        <taxon>Mammalia</taxon>
        <taxon>Eutheria</taxon>
        <taxon>Laurasiatheria</taxon>
        <taxon>Chiroptera</taxon>
        <taxon>Yinpterochiroptera</taxon>
        <taxon>Rhinolophoidea</taxon>
        <taxon>Rhinolophidae</taxon>
        <taxon>Rhinolophinae</taxon>
        <taxon>Rhinolophus</taxon>
    </lineage>
</organism>
<dbReference type="InParanoid" id="A0A671DIU6"/>
<keyword evidence="10" id="KW-1185">Reference proteome</keyword>
<keyword evidence="6" id="KW-1279">T cell receptor</keyword>
<reference evidence="10" key="3">
    <citation type="submission" date="2018-12" db="EMBL/GenBank/DDBJ databases">
        <title>G10K-VGP greater horseshoe bat female genome, primary haplotype.</title>
        <authorList>
            <person name="Teeling E."/>
            <person name="Myers G."/>
            <person name="Vernes S."/>
            <person name="Pippel M."/>
            <person name="Winkler S."/>
            <person name="Fedrigo O."/>
            <person name="Rhie A."/>
            <person name="Koren S."/>
            <person name="Phillippy A."/>
            <person name="Lewin H."/>
            <person name="Damas J."/>
            <person name="Howe K."/>
            <person name="Mountcastle J."/>
            <person name="Jarvis E.D."/>
        </authorList>
    </citation>
    <scope>NUCLEOTIDE SEQUENCE [LARGE SCALE GENOMIC DNA]</scope>
</reference>
<dbReference type="SMART" id="SM00409">
    <property type="entry name" value="IG"/>
    <property type="match status" value="1"/>
</dbReference>
<dbReference type="Gene3D" id="2.60.40.10">
    <property type="entry name" value="Immunoglobulins"/>
    <property type="match status" value="1"/>
</dbReference>
<feature type="domain" description="Ig-like" evidence="8">
    <location>
        <begin position="29"/>
        <end position="120"/>
    </location>
</feature>
<feature type="signal peptide" evidence="7">
    <location>
        <begin position="1"/>
        <end position="21"/>
    </location>
</feature>
<dbReference type="PANTHER" id="PTHR19343:SF24">
    <property type="entry name" value="T CELL RECEPTOR ALPHA VARIABLE 29_DELTA VARIABLE 5"/>
    <property type="match status" value="1"/>
</dbReference>
<accession>A0A671DIU6</accession>
<feature type="chain" id="PRO_5025419791" description="Ig-like domain-containing protein" evidence="7">
    <location>
        <begin position="22"/>
        <end position="169"/>
    </location>
</feature>
<evidence type="ECO:0000256" key="5">
    <source>
        <dbReference type="ARBA" id="ARBA00023319"/>
    </source>
</evidence>
<protein>
    <recommendedName>
        <fullName evidence="8">Ig-like domain-containing protein</fullName>
    </recommendedName>
</protein>
<dbReference type="InterPro" id="IPR051006">
    <property type="entry name" value="TCR_variable_domain"/>
</dbReference>
<dbReference type="InterPro" id="IPR007110">
    <property type="entry name" value="Ig-like_dom"/>
</dbReference>
<keyword evidence="3" id="KW-1064">Adaptive immunity</keyword>
<evidence type="ECO:0000256" key="1">
    <source>
        <dbReference type="ARBA" id="ARBA00022729"/>
    </source>
</evidence>
<reference evidence="9 10" key="1">
    <citation type="journal article" date="2015" name="Annu Rev Anim Biosci">
        <title>The Genome 10K Project: a way forward.</title>
        <authorList>
            <person name="Koepfli K.P."/>
            <person name="Paten B."/>
            <person name="O'Brien S.J."/>
            <person name="Koepfli K.P."/>
            <person name="Paten B."/>
            <person name="Antunes A."/>
            <person name="Belov K."/>
            <person name="Bustamante C."/>
            <person name="Castoe T.A."/>
            <person name="Clawson H."/>
            <person name="Crawford A.J."/>
            <person name="Diekhans M."/>
            <person name="Distel D."/>
            <person name="Durbin R."/>
            <person name="Earl D."/>
            <person name="Fujita M.K."/>
            <person name="Gamble T."/>
            <person name="Georges A."/>
            <person name="Gemmell N."/>
            <person name="Gilbert M.T."/>
            <person name="Graves J.M."/>
            <person name="Green R.E."/>
            <person name="Hickey G."/>
            <person name="Jarvis E.D."/>
            <person name="Johnson W."/>
            <person name="Komissarov A."/>
            <person name="Korf I."/>
            <person name="Kuhn R."/>
            <person name="Larkin D.M."/>
            <person name="Lewin H."/>
            <person name="Lopez J.V."/>
            <person name="Ma J."/>
            <person name="Marques-Bonet T."/>
            <person name="Miller W."/>
            <person name="Murphy R."/>
            <person name="Pevzner P."/>
            <person name="Shapiro B."/>
            <person name="Steiner C."/>
            <person name="Tamazian G."/>
            <person name="Venkatesh B."/>
            <person name="Wang J."/>
            <person name="Wayne R."/>
            <person name="Wiley E."/>
            <person name="Yang H."/>
            <person name="Zhang G."/>
            <person name="Haussler D."/>
            <person name="Ryder O."/>
            <person name="O'Brien S.J."/>
        </authorList>
    </citation>
    <scope>NUCLEOTIDE SEQUENCE</scope>
</reference>
<keyword evidence="4" id="KW-0675">Receptor</keyword>
<dbReference type="Proteomes" id="UP000472240">
    <property type="component" value="Chromosome 6"/>
</dbReference>
<dbReference type="PROSITE" id="PS50835">
    <property type="entry name" value="IG_LIKE"/>
    <property type="match status" value="1"/>
</dbReference>
<dbReference type="SUPFAM" id="SSF48726">
    <property type="entry name" value="Immunoglobulin"/>
    <property type="match status" value="1"/>
</dbReference>
<evidence type="ECO:0000256" key="4">
    <source>
        <dbReference type="ARBA" id="ARBA00023170"/>
    </source>
</evidence>
<dbReference type="AlphaFoldDB" id="A0A671DIU6"/>
<reference evidence="9 10" key="2">
    <citation type="journal article" date="2018" name="Annu Rev Anim Biosci">
        <title>Bat Biology, Genomes, and the Bat1K Project: To Generate Chromosome-Level Genomes for All Living Bat Species.</title>
        <authorList>
            <person name="Teeling E.C."/>
            <person name="Vernes S.C."/>
            <person name="Davalos L.M."/>
            <person name="Ray D.A."/>
            <person name="Gilbert M.T.P."/>
            <person name="Myers E."/>
        </authorList>
    </citation>
    <scope>NUCLEOTIDE SEQUENCE</scope>
</reference>
<dbReference type="OMA" id="GTHFCAV"/>
<dbReference type="PANTHER" id="PTHR19343">
    <property type="entry name" value="T CELL RECEPTOR ALPHA VARIABLE 1-2"/>
    <property type="match status" value="1"/>
</dbReference>
<name>A0A671DIU6_RHIFE</name>
<keyword evidence="5" id="KW-0393">Immunoglobulin domain</keyword>